<dbReference type="InterPro" id="IPR001851">
    <property type="entry name" value="ABC_transp_permease"/>
</dbReference>
<evidence type="ECO:0000256" key="6">
    <source>
        <dbReference type="ARBA" id="ARBA00022989"/>
    </source>
</evidence>
<evidence type="ECO:0000256" key="7">
    <source>
        <dbReference type="ARBA" id="ARBA00023136"/>
    </source>
</evidence>
<dbReference type="CDD" id="cd06579">
    <property type="entry name" value="TM_PBP1_transp_AraH_like"/>
    <property type="match status" value="1"/>
</dbReference>
<comment type="subcellular location">
    <subcellularLocation>
        <location evidence="1">Cell membrane</location>
        <topology evidence="1">Multi-pass membrane protein</topology>
    </subcellularLocation>
</comment>
<keyword evidence="3" id="KW-1003">Cell membrane</keyword>
<feature type="transmembrane region" description="Helical" evidence="8">
    <location>
        <begin position="257"/>
        <end position="277"/>
    </location>
</feature>
<dbReference type="PANTHER" id="PTHR32196:SF21">
    <property type="entry name" value="ABC TRANSPORTER PERMEASE PROTEIN YPHD-RELATED"/>
    <property type="match status" value="1"/>
</dbReference>
<protein>
    <submittedName>
        <fullName evidence="9">ABC transporter permease</fullName>
    </submittedName>
</protein>
<feature type="transmembrane region" description="Helical" evidence="8">
    <location>
        <begin position="88"/>
        <end position="118"/>
    </location>
</feature>
<keyword evidence="10" id="KW-1185">Reference proteome</keyword>
<evidence type="ECO:0000256" key="5">
    <source>
        <dbReference type="ARBA" id="ARBA00022692"/>
    </source>
</evidence>
<evidence type="ECO:0000313" key="9">
    <source>
        <dbReference type="EMBL" id="MBO2990238.1"/>
    </source>
</evidence>
<keyword evidence="6 8" id="KW-1133">Transmembrane helix</keyword>
<evidence type="ECO:0000256" key="1">
    <source>
        <dbReference type="ARBA" id="ARBA00004651"/>
    </source>
</evidence>
<organism evidence="9 10">
    <name type="scientific">Leucobacter tardus</name>
    <dbReference type="NCBI Taxonomy" id="501483"/>
    <lineage>
        <taxon>Bacteria</taxon>
        <taxon>Bacillati</taxon>
        <taxon>Actinomycetota</taxon>
        <taxon>Actinomycetes</taxon>
        <taxon>Micrococcales</taxon>
        <taxon>Microbacteriaceae</taxon>
        <taxon>Leucobacter</taxon>
    </lineage>
</organism>
<name>A0A939TN77_9MICO</name>
<dbReference type="Proteomes" id="UP000668403">
    <property type="component" value="Unassembled WGS sequence"/>
</dbReference>
<dbReference type="GO" id="GO:0005886">
    <property type="term" value="C:plasma membrane"/>
    <property type="evidence" value="ECO:0007669"/>
    <property type="project" value="UniProtKB-SubCell"/>
</dbReference>
<keyword evidence="7 8" id="KW-0472">Membrane</keyword>
<dbReference type="GO" id="GO:0022857">
    <property type="term" value="F:transmembrane transporter activity"/>
    <property type="evidence" value="ECO:0007669"/>
    <property type="project" value="InterPro"/>
</dbReference>
<proteinExistence type="predicted"/>
<feature type="transmembrane region" description="Helical" evidence="8">
    <location>
        <begin position="204"/>
        <end position="225"/>
    </location>
</feature>
<evidence type="ECO:0000256" key="8">
    <source>
        <dbReference type="SAM" id="Phobius"/>
    </source>
</evidence>
<dbReference type="PANTHER" id="PTHR32196">
    <property type="entry name" value="ABC TRANSPORTER PERMEASE PROTEIN YPHD-RELATED-RELATED"/>
    <property type="match status" value="1"/>
</dbReference>
<dbReference type="AlphaFoldDB" id="A0A939TN77"/>
<reference evidence="9" key="1">
    <citation type="submission" date="2021-03" db="EMBL/GenBank/DDBJ databases">
        <title>Leucobacter chromiisoli sp. nov., isolated from chromium-containing soil of chemical plant.</title>
        <authorList>
            <person name="Xu Z."/>
        </authorList>
    </citation>
    <scope>NUCLEOTIDE SEQUENCE</scope>
    <source>
        <strain evidence="9">K 70/01</strain>
    </source>
</reference>
<accession>A0A939TN77</accession>
<keyword evidence="2" id="KW-0813">Transport</keyword>
<feature type="transmembrane region" description="Helical" evidence="8">
    <location>
        <begin position="154"/>
        <end position="175"/>
    </location>
</feature>
<evidence type="ECO:0000313" key="10">
    <source>
        <dbReference type="Proteomes" id="UP000668403"/>
    </source>
</evidence>
<sequence>MVLLLIIAISFFGVLRGDVFLNPINIQNMMVASPEIGVLAVAMALAMLTGGIDLSLVAIANFTAITVSTVYSAVAANDPSQAEALAPLIILLGILVGVAGGAVNAFLISTVGIAPILATLATMQMYNGIAIVWTGGSTLYGAPEVLSALGTSTVATIPMLFIVFVLIAVLVGAMLSKTPFGKSIMLQGANVVAAKYSGIRSASVLYGTYLTTGLLGSFAGLLILARNPTASADYGASYVLLVIVIAVLGGTNPAGGYATVTGVVLATLVLQVVQSGFTSLRLSAYEYAIAQGVILIAVMVFDQVRIKRWRRKVPDTQTRAVAVADHAPADERA</sequence>
<evidence type="ECO:0000256" key="3">
    <source>
        <dbReference type="ARBA" id="ARBA00022475"/>
    </source>
</evidence>
<dbReference type="Pfam" id="PF02653">
    <property type="entry name" value="BPD_transp_2"/>
    <property type="match status" value="1"/>
</dbReference>
<evidence type="ECO:0000256" key="2">
    <source>
        <dbReference type="ARBA" id="ARBA00022448"/>
    </source>
</evidence>
<dbReference type="EMBL" id="JAGFBF010000005">
    <property type="protein sequence ID" value="MBO2990238.1"/>
    <property type="molecule type" value="Genomic_DNA"/>
</dbReference>
<gene>
    <name evidence="9" type="ORF">J4H85_09570</name>
</gene>
<keyword evidence="5 8" id="KW-0812">Transmembrane</keyword>
<feature type="transmembrane region" description="Helical" evidence="8">
    <location>
        <begin position="26"/>
        <end position="47"/>
    </location>
</feature>
<feature type="transmembrane region" description="Helical" evidence="8">
    <location>
        <begin position="231"/>
        <end position="250"/>
    </location>
</feature>
<comment type="caution">
    <text evidence="9">The sequence shown here is derived from an EMBL/GenBank/DDBJ whole genome shotgun (WGS) entry which is preliminary data.</text>
</comment>
<feature type="transmembrane region" description="Helical" evidence="8">
    <location>
        <begin position="283"/>
        <end position="301"/>
    </location>
</feature>
<evidence type="ECO:0000256" key="4">
    <source>
        <dbReference type="ARBA" id="ARBA00022519"/>
    </source>
</evidence>
<feature type="transmembrane region" description="Helical" evidence="8">
    <location>
        <begin position="54"/>
        <end position="76"/>
    </location>
</feature>
<keyword evidence="4" id="KW-0997">Cell inner membrane</keyword>